<evidence type="ECO:0000313" key="2">
    <source>
        <dbReference type="EMBL" id="SOB54746.1"/>
    </source>
</evidence>
<reference evidence="2 3" key="1">
    <citation type="submission" date="2017-08" db="EMBL/GenBank/DDBJ databases">
        <authorList>
            <person name="Chaillou S."/>
        </authorList>
    </citation>
    <scope>NUCLEOTIDE SEQUENCE [LARGE SCALE GENOMIC DNA]</scope>
    <source>
        <strain evidence="2 3">MFPA15A1205</strain>
    </source>
</reference>
<feature type="region of interest" description="Disordered" evidence="1">
    <location>
        <begin position="1"/>
        <end position="23"/>
    </location>
</feature>
<dbReference type="RefSeq" id="WP_097192773.1">
    <property type="nucleotide sequence ID" value="NZ_JAAQYD010000007.1"/>
</dbReference>
<proteinExistence type="predicted"/>
<protein>
    <submittedName>
        <fullName evidence="2">Uncharacterized protein</fullName>
    </submittedName>
</protein>
<name>A0AAX2HCU0_9PSED</name>
<dbReference type="Proteomes" id="UP000219564">
    <property type="component" value="Unassembled WGS sequence"/>
</dbReference>
<gene>
    <name evidence="2" type="ORF">PLUA15_540005</name>
</gene>
<evidence type="ECO:0000256" key="1">
    <source>
        <dbReference type="SAM" id="MobiDB-lite"/>
    </source>
</evidence>
<comment type="caution">
    <text evidence="2">The sequence shown here is derived from an EMBL/GenBank/DDBJ whole genome shotgun (WGS) entry which is preliminary data.</text>
</comment>
<dbReference type="AlphaFoldDB" id="A0AAX2HCU0"/>
<evidence type="ECO:0000313" key="3">
    <source>
        <dbReference type="Proteomes" id="UP000219564"/>
    </source>
</evidence>
<accession>A0AAX2HCU0</accession>
<organism evidence="2 3">
    <name type="scientific">Pseudomonas lundensis</name>
    <dbReference type="NCBI Taxonomy" id="86185"/>
    <lineage>
        <taxon>Bacteria</taxon>
        <taxon>Pseudomonadati</taxon>
        <taxon>Pseudomonadota</taxon>
        <taxon>Gammaproteobacteria</taxon>
        <taxon>Pseudomonadales</taxon>
        <taxon>Pseudomonadaceae</taxon>
        <taxon>Pseudomonas</taxon>
    </lineage>
</organism>
<sequence>MARVPTYDSPQVQQQVTRPVQLQGVAPDTTSIARGLESFERGAQILVDKQRAETNAAVLQGAATALGDYQNNDLFNPESGVYATKGGAAIGIAQTRLEAFDKQAVDIRNSLSSDEQRLKWDAYSAGQRQSYSGNLQKYEFKEIDQYKSDQAKGFLSTASQSAVLNYQNPEQINRSLTQIDAVLSSEGQRNGVAPELLEAQKLKIKSSIYADVLQRQATDDPFVAQKRLKEYQGSMSADDLVRVGGMIENKVDRLQQKAEMAQLRAEAKAERTLGKIDAQISSGVPATPEMWSAWASSVRGTPAQAEFNQRVGQEVETQKVLRLPIDQQVSFINEKTAELQQKGGTVADAANLNRLARAVDSSAKMMNNAPLDYFQQRLGGDVQPLDLGSDDAPAILGDRLAAIQGMQQKFGPTVAMKPLLPQEVKQISAQLEVMSPDDQSSLFARLHAGLGDDEAYAGAMQQIAPDSPIRALTGLIAGKQRSMTLEKNRFSADVEATSGDVAKTMMVGESILNRSKTQKTEDGSPRNFPLPKQADFQLAFSKAMGDVFAGQPQSYELAMQATKAYYTGAAAQRGDISGEVNSRQMKNAIKASVGEVVDFNGSSTLAPWGMAGDKFEQVARDQLVNTMKAQGMSDQDQALASAFSLRQYKDGVYYVMQGQQFKYGADGKPLMINVNEANQ</sequence>
<dbReference type="EMBL" id="OBKZ01000050">
    <property type="protein sequence ID" value="SOB54746.1"/>
    <property type="molecule type" value="Genomic_DNA"/>
</dbReference>
<feature type="compositionally biased region" description="Low complexity" evidence="1">
    <location>
        <begin position="11"/>
        <end position="23"/>
    </location>
</feature>